<dbReference type="InterPro" id="IPR029030">
    <property type="entry name" value="Caspase-like_dom_sf"/>
</dbReference>
<dbReference type="GO" id="GO:0004197">
    <property type="term" value="F:cysteine-type endopeptidase activity"/>
    <property type="evidence" value="ECO:0007669"/>
    <property type="project" value="InterPro"/>
</dbReference>
<evidence type="ECO:0000259" key="4">
    <source>
        <dbReference type="PROSITE" id="PS50208"/>
    </source>
</evidence>
<dbReference type="FunFam" id="3.40.50.1460:FF:000024">
    <property type="entry name" value="Caspase 21"/>
    <property type="match status" value="1"/>
</dbReference>
<name>A0A8C9UZJ2_SCLFO</name>
<evidence type="ECO:0000313" key="6">
    <source>
        <dbReference type="Proteomes" id="UP000694397"/>
    </source>
</evidence>
<protein>
    <submittedName>
        <fullName evidence="5">Caspase 3, apoptosis-related cysteine peptidase-like</fullName>
    </submittedName>
</protein>
<gene>
    <name evidence="5" type="primary">LOC108923620</name>
</gene>
<dbReference type="InterPro" id="IPR052039">
    <property type="entry name" value="Caspase-related_regulators"/>
</dbReference>
<dbReference type="OrthoDB" id="6116485at2759"/>
<keyword evidence="6" id="KW-1185">Reference proteome</keyword>
<proteinExistence type="inferred from homology"/>
<sequence>MFCSTDKSCRTNRALLVSVTDFYPGVALSRRPGAKKDTKRLHNVLSKLGFKVLLVNDPTAREMCEMFKAASEQVIEDCFLGVISSHGEEGMVFGADGGIVKLPHIFSMFDSSAMNRKTKLFFIQACRGRDLDPGVEVDTDSVADEKDKDSFSHCLSIPINTAVGFATSPGYSAFMHPLGSVFLQTLCDLLEKDGGRDLEVTQLLTRLNHCVAYKFQARGRELAGKKEMPCFVSRLTCQLFPFASKQGPQKAKEDSFKCLTDEPRRIRKHSIS</sequence>
<dbReference type="PROSITE" id="PS50207">
    <property type="entry name" value="CASPASE_P10"/>
    <property type="match status" value="1"/>
</dbReference>
<comment type="similarity">
    <text evidence="1 2">Belongs to the peptidase C14A family.</text>
</comment>
<dbReference type="InterPro" id="IPR015917">
    <property type="entry name" value="Pept_C14A"/>
</dbReference>
<evidence type="ECO:0000259" key="3">
    <source>
        <dbReference type="PROSITE" id="PS50207"/>
    </source>
</evidence>
<dbReference type="InterPro" id="IPR011600">
    <property type="entry name" value="Pept_C14_caspase"/>
</dbReference>
<dbReference type="Pfam" id="PF00656">
    <property type="entry name" value="Peptidase_C14"/>
    <property type="match status" value="1"/>
</dbReference>
<feature type="domain" description="Caspase family p20" evidence="4">
    <location>
        <begin position="10"/>
        <end position="130"/>
    </location>
</feature>
<dbReference type="InterPro" id="IPR002138">
    <property type="entry name" value="Pept_C14_p10"/>
</dbReference>
<reference evidence="5" key="3">
    <citation type="submission" date="2025-09" db="UniProtKB">
        <authorList>
            <consortium name="Ensembl"/>
        </authorList>
    </citation>
    <scope>IDENTIFICATION</scope>
</reference>
<dbReference type="AlphaFoldDB" id="A0A8C9UZJ2"/>
<evidence type="ECO:0000256" key="2">
    <source>
        <dbReference type="RuleBase" id="RU003971"/>
    </source>
</evidence>
<dbReference type="PRINTS" id="PR00376">
    <property type="entry name" value="IL1BCENZYME"/>
</dbReference>
<dbReference type="InterPro" id="IPR001309">
    <property type="entry name" value="Pept_C14_p20"/>
</dbReference>
<dbReference type="RefSeq" id="XP_018590005.1">
    <property type="nucleotide sequence ID" value="XM_018734489.2"/>
</dbReference>
<dbReference type="PANTHER" id="PTHR22576">
    <property type="entry name" value="MUCOSA ASSOCIATED LYMPHOID TISSUE LYMPHOMA TRANSLOCATION PROTEIN 1/PARACASPASE"/>
    <property type="match status" value="1"/>
</dbReference>
<dbReference type="PANTHER" id="PTHR22576:SF41">
    <property type="entry name" value="CASPASE 14, APOPTOSIS-RELATED CYSTEINE PEPTIDASE"/>
    <property type="match status" value="1"/>
</dbReference>
<evidence type="ECO:0000256" key="1">
    <source>
        <dbReference type="ARBA" id="ARBA00010134"/>
    </source>
</evidence>
<feature type="domain" description="Caspase family p10" evidence="3">
    <location>
        <begin position="179"/>
        <end position="243"/>
    </location>
</feature>
<dbReference type="GeneTree" id="ENSGT00940000164699"/>
<dbReference type="PROSITE" id="PS50208">
    <property type="entry name" value="CASPASE_P20"/>
    <property type="match status" value="1"/>
</dbReference>
<dbReference type="GO" id="GO:0006508">
    <property type="term" value="P:proteolysis"/>
    <property type="evidence" value="ECO:0007669"/>
    <property type="project" value="InterPro"/>
</dbReference>
<dbReference type="SMART" id="SM00115">
    <property type="entry name" value="CASc"/>
    <property type="match status" value="1"/>
</dbReference>
<dbReference type="SUPFAM" id="SSF52129">
    <property type="entry name" value="Caspase-like"/>
    <property type="match status" value="1"/>
</dbReference>
<dbReference type="Ensembl" id="ENSSFOT00015006660.2">
    <property type="protein sequence ID" value="ENSSFOP00015006556.2"/>
    <property type="gene ID" value="ENSSFOG00015004317.2"/>
</dbReference>
<organism evidence="5 6">
    <name type="scientific">Scleropages formosus</name>
    <name type="common">Asian bonytongue</name>
    <name type="synonym">Osteoglossum formosum</name>
    <dbReference type="NCBI Taxonomy" id="113540"/>
    <lineage>
        <taxon>Eukaryota</taxon>
        <taxon>Metazoa</taxon>
        <taxon>Chordata</taxon>
        <taxon>Craniata</taxon>
        <taxon>Vertebrata</taxon>
        <taxon>Euteleostomi</taxon>
        <taxon>Actinopterygii</taxon>
        <taxon>Neopterygii</taxon>
        <taxon>Teleostei</taxon>
        <taxon>Osteoglossocephala</taxon>
        <taxon>Osteoglossomorpha</taxon>
        <taxon>Osteoglossiformes</taxon>
        <taxon>Osteoglossidae</taxon>
        <taxon>Scleropages</taxon>
    </lineage>
</organism>
<reference evidence="5" key="2">
    <citation type="submission" date="2025-08" db="UniProtKB">
        <authorList>
            <consortium name="Ensembl"/>
        </authorList>
    </citation>
    <scope>IDENTIFICATION</scope>
</reference>
<dbReference type="Proteomes" id="UP000694397">
    <property type="component" value="Chromosome 6"/>
</dbReference>
<dbReference type="GeneID" id="108923620"/>
<reference evidence="5 6" key="1">
    <citation type="submission" date="2019-04" db="EMBL/GenBank/DDBJ databases">
        <authorList>
            <consortium name="Wellcome Sanger Institute Data Sharing"/>
        </authorList>
    </citation>
    <scope>NUCLEOTIDE SEQUENCE [LARGE SCALE GENOMIC DNA]</scope>
</reference>
<dbReference type="Gene3D" id="3.40.50.1460">
    <property type="match status" value="1"/>
</dbReference>
<accession>A0A8C9UZJ2</accession>
<dbReference type="KEGG" id="sfm:108923620"/>
<evidence type="ECO:0000313" key="5">
    <source>
        <dbReference type="Ensembl" id="ENSSFOP00015006556.2"/>
    </source>
</evidence>